<keyword evidence="2" id="KW-0472">Membrane</keyword>
<keyword evidence="4" id="KW-1185">Reference proteome</keyword>
<feature type="transmembrane region" description="Helical" evidence="2">
    <location>
        <begin position="154"/>
        <end position="174"/>
    </location>
</feature>
<dbReference type="PROSITE" id="PS51257">
    <property type="entry name" value="PROKAR_LIPOPROTEIN"/>
    <property type="match status" value="1"/>
</dbReference>
<feature type="region of interest" description="Disordered" evidence="1">
    <location>
        <begin position="216"/>
        <end position="241"/>
    </location>
</feature>
<feature type="transmembrane region" description="Helical" evidence="2">
    <location>
        <begin position="87"/>
        <end position="104"/>
    </location>
</feature>
<evidence type="ECO:0000313" key="3">
    <source>
        <dbReference type="EMBL" id="MBP2474466.1"/>
    </source>
</evidence>
<reference evidence="3 4" key="1">
    <citation type="submission" date="2021-03" db="EMBL/GenBank/DDBJ databases">
        <title>Sequencing the genomes of 1000 actinobacteria strains.</title>
        <authorList>
            <person name="Klenk H.-P."/>
        </authorList>
    </citation>
    <scope>NUCLEOTIDE SEQUENCE [LARGE SCALE GENOMIC DNA]</scope>
    <source>
        <strain evidence="3 4">DSM 44580</strain>
    </source>
</reference>
<feature type="transmembrane region" description="Helical" evidence="2">
    <location>
        <begin position="194"/>
        <end position="212"/>
    </location>
</feature>
<evidence type="ECO:0008006" key="5">
    <source>
        <dbReference type="Google" id="ProtNLM"/>
    </source>
</evidence>
<dbReference type="Proteomes" id="UP001519363">
    <property type="component" value="Unassembled WGS sequence"/>
</dbReference>
<accession>A0ABS5AD11</accession>
<keyword evidence="2" id="KW-0812">Transmembrane</keyword>
<name>A0ABS5AD11_9PSEU</name>
<evidence type="ECO:0000313" key="4">
    <source>
        <dbReference type="Proteomes" id="UP001519363"/>
    </source>
</evidence>
<organism evidence="3 4">
    <name type="scientific">Crossiella equi</name>
    <dbReference type="NCBI Taxonomy" id="130796"/>
    <lineage>
        <taxon>Bacteria</taxon>
        <taxon>Bacillati</taxon>
        <taxon>Actinomycetota</taxon>
        <taxon>Actinomycetes</taxon>
        <taxon>Pseudonocardiales</taxon>
        <taxon>Pseudonocardiaceae</taxon>
        <taxon>Crossiella</taxon>
    </lineage>
</organism>
<gene>
    <name evidence="3" type="ORF">JOF53_003338</name>
</gene>
<comment type="caution">
    <text evidence="3">The sequence shown here is derived from an EMBL/GenBank/DDBJ whole genome shotgun (WGS) entry which is preliminary data.</text>
</comment>
<proteinExistence type="predicted"/>
<protein>
    <recommendedName>
        <fullName evidence="5">DUF998 domain-containing protein</fullName>
    </recommendedName>
</protein>
<feature type="transmembrane region" description="Helical" evidence="2">
    <location>
        <begin position="124"/>
        <end position="142"/>
    </location>
</feature>
<dbReference type="InterPro" id="IPR009339">
    <property type="entry name" value="DUF998"/>
</dbReference>
<dbReference type="RefSeq" id="WP_158103757.1">
    <property type="nucleotide sequence ID" value="NZ_JAGIOO010000001.1"/>
</dbReference>
<dbReference type="EMBL" id="JAGIOO010000001">
    <property type="protein sequence ID" value="MBP2474466.1"/>
    <property type="molecule type" value="Genomic_DNA"/>
</dbReference>
<feature type="transmembrane region" description="Helical" evidence="2">
    <location>
        <begin position="57"/>
        <end position="80"/>
    </location>
</feature>
<sequence>MDPTLRLLTRALAVTALTLLSCATGLALFVDLGHLGQLNPIRSTFSELIFTEQGARLVGVCLLAAASGSLALAGALVGAAAPGCRSAAWLLVVWAAGLLLAAVFPMEPVHEPITLYGAVHRYSAALGFLALPVAGLLLATRFRGDPRWGRLSTPLRVLAWAGLTGVGAFLATFVPVDRPLWLLGERGYSGAAERLLLAAHVVLLVVLTWRVLRHSARPAPSPPREPLPVRGEPVVGSTVDG</sequence>
<keyword evidence="2" id="KW-1133">Transmembrane helix</keyword>
<evidence type="ECO:0000256" key="2">
    <source>
        <dbReference type="SAM" id="Phobius"/>
    </source>
</evidence>
<dbReference type="Pfam" id="PF06197">
    <property type="entry name" value="DUF998"/>
    <property type="match status" value="1"/>
</dbReference>
<evidence type="ECO:0000256" key="1">
    <source>
        <dbReference type="SAM" id="MobiDB-lite"/>
    </source>
</evidence>